<dbReference type="InterPro" id="IPR042070">
    <property type="entry name" value="PucR_C-HTH_sf"/>
</dbReference>
<dbReference type="AlphaFoldDB" id="A0AAX3N5R6"/>
<sequence length="344" mass="39193">MYQLSEALAQDIVNRMMKDIPYNINIMNDKGIIIGSGNPSRIGTEHRGAIKALESGKMVEVWEDQRYEKKGTNEPIVINQVRVGVIGISGSPEEVRPFCSIVRTTVVLLIEQGMALESMQNEANRKKAFLEVLLNHQGIYSQKLQKKALAYNIDLLLPTTILYIHHSGMNAEISNILLMHPSFIIEEDICIVLMQDVKEIKKVIKQLLQSQPLLKISVSRHEIHINDSYDQAKSAMRTARALQLPERIILYDQIEFLVKLSETALNGSEHLITKLEDKESVDLLDTLRVYINNNCSVSDTSAELSIHRNTLQYRLKRIYDLTGKDPRNTFDLFELTYGLLALYK</sequence>
<evidence type="ECO:0000259" key="1">
    <source>
        <dbReference type="Pfam" id="PF05651"/>
    </source>
</evidence>
<evidence type="ECO:0000313" key="4">
    <source>
        <dbReference type="Proteomes" id="UP001220962"/>
    </source>
</evidence>
<dbReference type="InterPro" id="IPR025736">
    <property type="entry name" value="PucR_C-HTH_dom"/>
</dbReference>
<dbReference type="InterPro" id="IPR051448">
    <property type="entry name" value="CdaR-like_regulators"/>
</dbReference>
<protein>
    <submittedName>
        <fullName evidence="3">Sugar diacid recognition domain-containing protein</fullName>
    </submittedName>
</protein>
<evidence type="ECO:0000313" key="3">
    <source>
        <dbReference type="EMBL" id="WDH84075.1"/>
    </source>
</evidence>
<dbReference type="Gene3D" id="1.10.10.2840">
    <property type="entry name" value="PucR C-terminal helix-turn-helix domain"/>
    <property type="match status" value="1"/>
</dbReference>
<feature type="domain" description="PucR C-terminal helix-turn-helix" evidence="2">
    <location>
        <begin position="283"/>
        <end position="340"/>
    </location>
</feature>
<organism evidence="3 4">
    <name type="scientific">Paenibacillus urinalis</name>
    <dbReference type="NCBI Taxonomy" id="521520"/>
    <lineage>
        <taxon>Bacteria</taxon>
        <taxon>Bacillati</taxon>
        <taxon>Bacillota</taxon>
        <taxon>Bacilli</taxon>
        <taxon>Bacillales</taxon>
        <taxon>Paenibacillaceae</taxon>
        <taxon>Paenibacillus</taxon>
    </lineage>
</organism>
<dbReference type="PANTHER" id="PTHR33744">
    <property type="entry name" value="CARBOHYDRATE DIACID REGULATOR"/>
    <property type="match status" value="1"/>
</dbReference>
<name>A0AAX3N5R6_9BACL</name>
<gene>
    <name evidence="3" type="ORF">PUW23_07630</name>
</gene>
<evidence type="ECO:0000259" key="2">
    <source>
        <dbReference type="Pfam" id="PF13556"/>
    </source>
</evidence>
<dbReference type="Pfam" id="PF13556">
    <property type="entry name" value="HTH_30"/>
    <property type="match status" value="1"/>
</dbReference>
<dbReference type="Proteomes" id="UP001220962">
    <property type="component" value="Chromosome"/>
</dbReference>
<dbReference type="Pfam" id="PF05651">
    <property type="entry name" value="Diacid_rec"/>
    <property type="match status" value="1"/>
</dbReference>
<proteinExistence type="predicted"/>
<dbReference type="InterPro" id="IPR008599">
    <property type="entry name" value="Diacid_rec"/>
</dbReference>
<dbReference type="RefSeq" id="WP_274359735.1">
    <property type="nucleotide sequence ID" value="NZ_CP118101.1"/>
</dbReference>
<reference evidence="3" key="1">
    <citation type="submission" date="2023-02" db="EMBL/GenBank/DDBJ databases">
        <title>Pathogen: clinical or host-associated sample.</title>
        <authorList>
            <person name="Hergert J."/>
            <person name="Casey R."/>
            <person name="Wagner J."/>
            <person name="Young E.L."/>
            <person name="Oakeson K.F."/>
        </authorList>
    </citation>
    <scope>NUCLEOTIDE SEQUENCE</scope>
    <source>
        <strain evidence="3">2022CK-00830</strain>
    </source>
</reference>
<accession>A0AAX3N5R6</accession>
<dbReference type="PANTHER" id="PTHR33744:SF15">
    <property type="entry name" value="CARBOHYDRATE DIACID REGULATOR"/>
    <property type="match status" value="1"/>
</dbReference>
<dbReference type="EMBL" id="CP118101">
    <property type="protein sequence ID" value="WDH84075.1"/>
    <property type="molecule type" value="Genomic_DNA"/>
</dbReference>
<feature type="domain" description="Putative sugar diacid recognition" evidence="1">
    <location>
        <begin position="4"/>
        <end position="131"/>
    </location>
</feature>